<evidence type="ECO:0000313" key="2">
    <source>
        <dbReference type="EMBL" id="GLS86687.1"/>
    </source>
</evidence>
<accession>A0AA37WZS7</accession>
<dbReference type="EMBL" id="BSPP01000005">
    <property type="protein sequence ID" value="GLS86687.1"/>
    <property type="molecule type" value="Genomic_DNA"/>
</dbReference>
<comment type="caution">
    <text evidence="2">The sequence shown here is derived from an EMBL/GenBank/DDBJ whole genome shotgun (WGS) entry which is preliminary data.</text>
</comment>
<evidence type="ECO:0000313" key="3">
    <source>
        <dbReference type="Proteomes" id="UP001157355"/>
    </source>
</evidence>
<gene>
    <name evidence="2" type="ORF">GCM10010873_16610</name>
</gene>
<proteinExistence type="predicted"/>
<feature type="domain" description="DUF6950" evidence="1">
    <location>
        <begin position="1"/>
        <end position="133"/>
    </location>
</feature>
<dbReference type="RefSeq" id="WP_284324903.1">
    <property type="nucleotide sequence ID" value="NZ_BSPP01000005.1"/>
</dbReference>
<dbReference type="InterPro" id="IPR053802">
    <property type="entry name" value="DUF6950"/>
</dbReference>
<dbReference type="AlphaFoldDB" id="A0AA37WZS7"/>
<dbReference type="Pfam" id="PF22262">
    <property type="entry name" value="DUF6950"/>
    <property type="match status" value="1"/>
</dbReference>
<organism evidence="2 3">
    <name type="scientific">Cypionkella aquatica</name>
    <dbReference type="NCBI Taxonomy" id="1756042"/>
    <lineage>
        <taxon>Bacteria</taxon>
        <taxon>Pseudomonadati</taxon>
        <taxon>Pseudomonadota</taxon>
        <taxon>Alphaproteobacteria</taxon>
        <taxon>Rhodobacterales</taxon>
        <taxon>Paracoccaceae</taxon>
        <taxon>Cypionkella</taxon>
    </lineage>
</organism>
<evidence type="ECO:0000259" key="1">
    <source>
        <dbReference type="Pfam" id="PF22262"/>
    </source>
</evidence>
<name>A0AA37WZS7_9RHOB</name>
<dbReference type="Proteomes" id="UP001157355">
    <property type="component" value="Unassembled WGS sequence"/>
</dbReference>
<keyword evidence="3" id="KW-1185">Reference proteome</keyword>
<sequence length="134" mass="14067">MRHDDWKVRLIDYVSSCARLPFAYGQHDCALFAAGCIKAMTDVDLAADWRGTYSSLKGGLMALKRAGYADHLALAADHFEKIAPAFAAAGDLAVIDGPEGAALGVVQGEGVYVLTATSLGILPLSDAIAAFRVP</sequence>
<reference evidence="2 3" key="1">
    <citation type="journal article" date="2014" name="Int. J. Syst. Evol. Microbiol.">
        <title>Complete genome sequence of Corynebacterium casei LMG S-19264T (=DSM 44701T), isolated from a smear-ripened cheese.</title>
        <authorList>
            <consortium name="US DOE Joint Genome Institute (JGI-PGF)"/>
            <person name="Walter F."/>
            <person name="Albersmeier A."/>
            <person name="Kalinowski J."/>
            <person name="Ruckert C."/>
        </authorList>
    </citation>
    <scope>NUCLEOTIDE SEQUENCE [LARGE SCALE GENOMIC DNA]</scope>
    <source>
        <strain evidence="2 3">NBRC 111766</strain>
    </source>
</reference>
<protein>
    <recommendedName>
        <fullName evidence="1">DUF6950 domain-containing protein</fullName>
    </recommendedName>
</protein>